<comment type="similarity">
    <text evidence="1">Belongs to the bactofilin family.</text>
</comment>
<evidence type="ECO:0000256" key="1">
    <source>
        <dbReference type="ARBA" id="ARBA00044755"/>
    </source>
</evidence>
<gene>
    <name evidence="3" type="ORF">ACFSUC_04425</name>
</gene>
<proteinExistence type="inferred from homology"/>
<keyword evidence="4" id="KW-1185">Reference proteome</keyword>
<evidence type="ECO:0000313" key="3">
    <source>
        <dbReference type="EMBL" id="MFD2670852.1"/>
    </source>
</evidence>
<organism evidence="3 4">
    <name type="scientific">Marinicrinis sediminis</name>
    <dbReference type="NCBI Taxonomy" id="1652465"/>
    <lineage>
        <taxon>Bacteria</taxon>
        <taxon>Bacillati</taxon>
        <taxon>Bacillota</taxon>
        <taxon>Bacilli</taxon>
        <taxon>Bacillales</taxon>
        <taxon>Paenibacillaceae</taxon>
    </lineage>
</organism>
<reference evidence="4" key="1">
    <citation type="journal article" date="2019" name="Int. J. Syst. Evol. Microbiol.">
        <title>The Global Catalogue of Microorganisms (GCM) 10K type strain sequencing project: providing services to taxonomists for standard genome sequencing and annotation.</title>
        <authorList>
            <consortium name="The Broad Institute Genomics Platform"/>
            <consortium name="The Broad Institute Genome Sequencing Center for Infectious Disease"/>
            <person name="Wu L."/>
            <person name="Ma J."/>
        </authorList>
    </citation>
    <scope>NUCLEOTIDE SEQUENCE [LARGE SCALE GENOMIC DNA]</scope>
    <source>
        <strain evidence="4">KCTC 33676</strain>
    </source>
</reference>
<sequence length="146" mass="15395">MLQSKGKKEMKASHTDTLIGEGSIVEGQIKSQASLRIEGKVIGDIICQGDVTIGEKGMAESNIIARNIINAGHIQGAVQTKGNLHITHTGKLIGNLTAGSLVIAQGGIFQGNSRMELKSIQNIKSGSSQEESGSDQRNMQQASANR</sequence>
<dbReference type="PANTHER" id="PTHR35024:SF4">
    <property type="entry name" value="POLYMER-FORMING CYTOSKELETAL PROTEIN"/>
    <property type="match status" value="1"/>
</dbReference>
<comment type="caution">
    <text evidence="3">The sequence shown here is derived from an EMBL/GenBank/DDBJ whole genome shotgun (WGS) entry which is preliminary data.</text>
</comment>
<name>A0ABW5R759_9BACL</name>
<dbReference type="InterPro" id="IPR007607">
    <property type="entry name" value="BacA/B"/>
</dbReference>
<dbReference type="Pfam" id="PF04519">
    <property type="entry name" value="Bactofilin"/>
    <property type="match status" value="1"/>
</dbReference>
<feature type="compositionally biased region" description="Polar residues" evidence="2">
    <location>
        <begin position="137"/>
        <end position="146"/>
    </location>
</feature>
<dbReference type="RefSeq" id="WP_379928280.1">
    <property type="nucleotide sequence ID" value="NZ_JBHUMM010000007.1"/>
</dbReference>
<accession>A0ABW5R759</accession>
<feature type="region of interest" description="Disordered" evidence="2">
    <location>
        <begin position="123"/>
        <end position="146"/>
    </location>
</feature>
<dbReference type="EMBL" id="JBHUMM010000007">
    <property type="protein sequence ID" value="MFD2670852.1"/>
    <property type="molecule type" value="Genomic_DNA"/>
</dbReference>
<evidence type="ECO:0000313" key="4">
    <source>
        <dbReference type="Proteomes" id="UP001597497"/>
    </source>
</evidence>
<dbReference type="PANTHER" id="PTHR35024">
    <property type="entry name" value="HYPOTHETICAL CYTOSOLIC PROTEIN"/>
    <property type="match status" value="1"/>
</dbReference>
<protein>
    <submittedName>
        <fullName evidence="3">Polymer-forming cytoskeletal protein</fullName>
    </submittedName>
</protein>
<evidence type="ECO:0000256" key="2">
    <source>
        <dbReference type="SAM" id="MobiDB-lite"/>
    </source>
</evidence>
<dbReference type="Proteomes" id="UP001597497">
    <property type="component" value="Unassembled WGS sequence"/>
</dbReference>